<evidence type="ECO:0000259" key="4">
    <source>
        <dbReference type="PROSITE" id="PS51459"/>
    </source>
</evidence>
<dbReference type="InterPro" id="IPR003812">
    <property type="entry name" value="Fido"/>
</dbReference>
<dbReference type="InterPro" id="IPR026287">
    <property type="entry name" value="SoFic-like"/>
</dbReference>
<dbReference type="SUPFAM" id="SSF140931">
    <property type="entry name" value="Fic-like"/>
    <property type="match status" value="1"/>
</dbReference>
<reference evidence="5" key="1">
    <citation type="submission" date="2023-05" db="EMBL/GenBank/DDBJ databases">
        <title>Mariniplasma microaerophilum sp. nov., a novel anaerobic mollicute isolated from terrestrial mud volcano, Taman Peninsula, Russia.</title>
        <authorList>
            <person name="Khomyakova M.A."/>
            <person name="Merkel A.Y."/>
            <person name="Slobodkin A.I."/>
        </authorList>
    </citation>
    <scope>NUCLEOTIDE SEQUENCE</scope>
    <source>
        <strain evidence="5">M4Ah</strain>
    </source>
</reference>
<feature type="binding site" evidence="3">
    <location>
        <begin position="228"/>
        <end position="229"/>
    </location>
    <ligand>
        <name>ATP</name>
        <dbReference type="ChEBI" id="CHEBI:30616"/>
    </ligand>
</feature>
<sequence>MFKLSKLPPQDKFDSIIILKQLLNTHKALAELKGFSDVIPNKNILINAAMINEAKNSSEIENIITTHDELYKAMSGAKETGPSKEVINYRRALWRGYELVNQNKFISTNMIIAIQSIIENSDAGIRKVPGTVLVNDKTKEVIYTPPTSYDVIMDLLTNLEIYINQDDEVDDLVKLAIIHYQFESIHPFYDGNGRTGRIINILYLVLKGLLDSPILYLSKYINKNKQQYYVNLQSVRDENDWESLILYLLKGIEETSINTLDVMKDIVKLIDIIKLEIKEKLPKIYSKELVDVLFHEFYTKISYVKKGLGVSRKTASTYLIELEKAGVLVSEMVGRDKIYINHKLFELVKSADF</sequence>
<gene>
    <name evidence="5" type="ORF">QJ521_09045</name>
</gene>
<evidence type="ECO:0000256" key="2">
    <source>
        <dbReference type="PIRSR" id="PIRSR640198-1"/>
    </source>
</evidence>
<dbReference type="Gene3D" id="1.10.3290.10">
    <property type="entry name" value="Fido-like domain"/>
    <property type="match status" value="1"/>
</dbReference>
<dbReference type="PANTHER" id="PTHR13504:SF35">
    <property type="entry name" value="PROTEIN ADENYLYLTRANSFERASE SOFIC"/>
    <property type="match status" value="1"/>
</dbReference>
<feature type="domain" description="Fido" evidence="4">
    <location>
        <begin position="106"/>
        <end position="250"/>
    </location>
</feature>
<feature type="active site" evidence="2">
    <location>
        <position position="186"/>
    </location>
</feature>
<dbReference type="PIRSF" id="PIRSF038925">
    <property type="entry name" value="AMP-prot_trans"/>
    <property type="match status" value="1"/>
</dbReference>
<feature type="binding site" evidence="1">
    <location>
        <position position="61"/>
    </location>
    <ligand>
        <name>ATP</name>
        <dbReference type="ChEBI" id="CHEBI:30616"/>
    </ligand>
</feature>
<keyword evidence="6" id="KW-1185">Reference proteome</keyword>
<evidence type="ECO:0000313" key="5">
    <source>
        <dbReference type="EMBL" id="MDI6453710.1"/>
    </source>
</evidence>
<feature type="binding site" evidence="1">
    <location>
        <position position="186"/>
    </location>
    <ligand>
        <name>ATP</name>
        <dbReference type="ChEBI" id="CHEBI:30616"/>
    </ligand>
</feature>
<evidence type="ECO:0000256" key="1">
    <source>
        <dbReference type="PIRSR" id="PIRSR038925-1"/>
    </source>
</evidence>
<dbReference type="PANTHER" id="PTHR13504">
    <property type="entry name" value="FIDO DOMAIN-CONTAINING PROTEIN DDB_G0283145"/>
    <property type="match status" value="1"/>
</dbReference>
<evidence type="ECO:0000256" key="3">
    <source>
        <dbReference type="PIRSR" id="PIRSR640198-2"/>
    </source>
</evidence>
<dbReference type="Proteomes" id="UP001431532">
    <property type="component" value="Unassembled WGS sequence"/>
</dbReference>
<feature type="binding site" evidence="3">
    <location>
        <begin position="190"/>
        <end position="197"/>
    </location>
    <ligand>
        <name>ATP</name>
        <dbReference type="ChEBI" id="CHEBI:30616"/>
    </ligand>
</feature>
<evidence type="ECO:0000313" key="6">
    <source>
        <dbReference type="Proteomes" id="UP001431532"/>
    </source>
</evidence>
<name>A0AAW6UAG5_9MOLU</name>
<dbReference type="Pfam" id="PF13784">
    <property type="entry name" value="Fic_N"/>
    <property type="match status" value="1"/>
</dbReference>
<accession>A0AAW6UAG5</accession>
<dbReference type="InterPro" id="IPR036597">
    <property type="entry name" value="Fido-like_dom_sf"/>
</dbReference>
<protein>
    <submittedName>
        <fullName evidence="5">Fic/DOC family N-terminal domain-containing protein</fullName>
    </submittedName>
</protein>
<dbReference type="AlphaFoldDB" id="A0AAW6UAG5"/>
<keyword evidence="1" id="KW-0547">Nucleotide-binding</keyword>
<keyword evidence="1" id="KW-0067">ATP-binding</keyword>
<dbReference type="InterPro" id="IPR040198">
    <property type="entry name" value="Fido_containing"/>
</dbReference>
<comment type="caution">
    <text evidence="5">The sequence shown here is derived from an EMBL/GenBank/DDBJ whole genome shotgun (WGS) entry which is preliminary data.</text>
</comment>
<dbReference type="InterPro" id="IPR048770">
    <property type="entry name" value="SoFic-like_C"/>
</dbReference>
<dbReference type="Pfam" id="PF02661">
    <property type="entry name" value="Fic"/>
    <property type="match status" value="1"/>
</dbReference>
<dbReference type="RefSeq" id="WP_282840160.1">
    <property type="nucleotide sequence ID" value="NZ_JASCXW010000048.1"/>
</dbReference>
<dbReference type="Pfam" id="PF21248">
    <property type="entry name" value="SoFic-like_C"/>
    <property type="match status" value="1"/>
</dbReference>
<dbReference type="EMBL" id="JASCXW010000048">
    <property type="protein sequence ID" value="MDI6453710.1"/>
    <property type="molecule type" value="Genomic_DNA"/>
</dbReference>
<proteinExistence type="predicted"/>
<dbReference type="GO" id="GO:0005524">
    <property type="term" value="F:ATP binding"/>
    <property type="evidence" value="ECO:0007669"/>
    <property type="project" value="UniProtKB-KW"/>
</dbReference>
<dbReference type="PROSITE" id="PS51459">
    <property type="entry name" value="FIDO"/>
    <property type="match status" value="1"/>
</dbReference>
<feature type="binding site" evidence="1">
    <location>
        <begin position="191"/>
        <end position="197"/>
    </location>
    <ligand>
        <name>ATP</name>
        <dbReference type="ChEBI" id="CHEBI:30616"/>
    </ligand>
</feature>
<dbReference type="InterPro" id="IPR025758">
    <property type="entry name" value="Fic/DOC_N"/>
</dbReference>
<organism evidence="5 6">
    <name type="scientific">Peloplasma aerotolerans</name>
    <dbReference type="NCBI Taxonomy" id="3044389"/>
    <lineage>
        <taxon>Bacteria</taxon>
        <taxon>Bacillati</taxon>
        <taxon>Mycoplasmatota</taxon>
        <taxon>Mollicutes</taxon>
        <taxon>Acholeplasmatales</taxon>
        <taxon>Acholeplasmataceae</taxon>
        <taxon>Peloplasma</taxon>
    </lineage>
</organism>
<feature type="binding site" evidence="1">
    <location>
        <position position="228"/>
    </location>
    <ligand>
        <name>ATP</name>
        <dbReference type="ChEBI" id="CHEBI:30616"/>
    </ligand>
</feature>